<accession>A0ACC4DGK1</accession>
<evidence type="ECO:0000313" key="2">
    <source>
        <dbReference type="Proteomes" id="UP001638806"/>
    </source>
</evidence>
<gene>
    <name evidence="1" type="ORF">ACCO45_011043</name>
</gene>
<comment type="caution">
    <text evidence="1">The sequence shown here is derived from an EMBL/GenBank/DDBJ whole genome shotgun (WGS) entry which is preliminary data.</text>
</comment>
<reference evidence="1" key="1">
    <citation type="submission" date="2024-12" db="EMBL/GenBank/DDBJ databases">
        <title>Comparative genomics and development of molecular markers within Purpureocillium lilacinum and among Purpureocillium species.</title>
        <authorList>
            <person name="Yeh Z.-Y."/>
            <person name="Ni N.-T."/>
            <person name="Lo P.-H."/>
            <person name="Mushyakhwo K."/>
            <person name="Lin C.-F."/>
            <person name="Nai Y.-S."/>
        </authorList>
    </citation>
    <scope>NUCLEOTIDE SEQUENCE</scope>
    <source>
        <strain evidence="1">NCHU-NPUST-175</strain>
    </source>
</reference>
<name>A0ACC4DGK1_PURLI</name>
<protein>
    <submittedName>
        <fullName evidence="1">Uncharacterized protein</fullName>
    </submittedName>
</protein>
<dbReference type="EMBL" id="JBGNUJ010000010">
    <property type="protein sequence ID" value="KAL3955480.1"/>
    <property type="molecule type" value="Genomic_DNA"/>
</dbReference>
<keyword evidence="2" id="KW-1185">Reference proteome</keyword>
<evidence type="ECO:0000313" key="1">
    <source>
        <dbReference type="EMBL" id="KAL3955480.1"/>
    </source>
</evidence>
<proteinExistence type="predicted"/>
<dbReference type="Proteomes" id="UP001638806">
    <property type="component" value="Unassembled WGS sequence"/>
</dbReference>
<sequence>MSQGQNLFSADLPRRPRPPRKGKAASCRPVSLFCSPVPTSKLPSRLPAIRIRAGRVSLPTTDEDAASPESPRQQQPENHILSLLGLGATRLSSLQTIFPLAHADEALPEDGTIIIIDHASCLLLTASTCVLALTLARHPPTLALLLVLRSRWTLRPLRRLQGRRIARRTRSRRPSVGRRTTPRPSVCGPRDLCPVRRRCPPIPRPSRRLPTNAAQPGSTRTKSATANPRRPAPPAEPAVAHRPTPAQLDARPAPAPRLQGRLRRLGRPPARPRAGCPRPHPPLPSSRPRLDARPQVGPPADGRPRHRPRLLLAGHGRPGPRLARVPPLLCLGARPGEESEVVDYEAMRKLQPTFDRRADDVLNPHDSKAKGHGSRRRRTAAFYKRAWNVLIRHSLSPLLFRLAVAVTSILALAVAARILVLEDSHDRETAERTQSLVAIVVDCVAIPYTGYMIYDEYTGKPVGLRSGVSKIRLILLDLFFIIFKSASTALAFESLVYHNVRETNLLHLAAALGAFELVGLISWTMNFIVNVFRTVERLGGGGPDTDAGHS</sequence>
<organism evidence="1 2">
    <name type="scientific">Purpureocillium lilacinum</name>
    <name type="common">Paecilomyces lilacinus</name>
    <dbReference type="NCBI Taxonomy" id="33203"/>
    <lineage>
        <taxon>Eukaryota</taxon>
        <taxon>Fungi</taxon>
        <taxon>Dikarya</taxon>
        <taxon>Ascomycota</taxon>
        <taxon>Pezizomycotina</taxon>
        <taxon>Sordariomycetes</taxon>
        <taxon>Hypocreomycetidae</taxon>
        <taxon>Hypocreales</taxon>
        <taxon>Ophiocordycipitaceae</taxon>
        <taxon>Purpureocillium</taxon>
    </lineage>
</organism>